<dbReference type="InterPro" id="IPR023198">
    <property type="entry name" value="PGP-like_dom2"/>
</dbReference>
<evidence type="ECO:0000313" key="1">
    <source>
        <dbReference type="EMBL" id="QDO93777.1"/>
    </source>
</evidence>
<reference evidence="1 2" key="1">
    <citation type="submission" date="2019-07" db="EMBL/GenBank/DDBJ databases">
        <title>Genome sequencing for Formosa sp. PS13.</title>
        <authorList>
            <person name="Park S.-J."/>
        </authorList>
    </citation>
    <scope>NUCLEOTIDE SEQUENCE [LARGE SCALE GENOMIC DNA]</scope>
    <source>
        <strain evidence="1 2">PS13</strain>
    </source>
</reference>
<dbReference type="GO" id="GO:0008253">
    <property type="term" value="F:5'-nucleotidase activity"/>
    <property type="evidence" value="ECO:0007669"/>
    <property type="project" value="InterPro"/>
</dbReference>
<dbReference type="NCBIfam" id="TIGR02254">
    <property type="entry name" value="YjjG_YfnB"/>
    <property type="match status" value="1"/>
</dbReference>
<evidence type="ECO:0000313" key="2">
    <source>
        <dbReference type="Proteomes" id="UP000319209"/>
    </source>
</evidence>
<dbReference type="InterPro" id="IPR006439">
    <property type="entry name" value="HAD-SF_hydro_IA"/>
</dbReference>
<dbReference type="Proteomes" id="UP000319209">
    <property type="component" value="Chromosome"/>
</dbReference>
<protein>
    <submittedName>
        <fullName evidence="1">Noncanonical pyrimidine nucleotidase, YjjG family</fullName>
    </submittedName>
</protein>
<dbReference type="PANTHER" id="PTHR47478:SF1">
    <property type="entry name" value="PYRIMIDINE 5'-NUCLEOTIDASE YJJG"/>
    <property type="match status" value="1"/>
</dbReference>
<dbReference type="Pfam" id="PF00702">
    <property type="entry name" value="Hydrolase"/>
    <property type="match status" value="1"/>
</dbReference>
<keyword evidence="2" id="KW-1185">Reference proteome</keyword>
<name>A0A516GQH2_9FLAO</name>
<dbReference type="AlphaFoldDB" id="A0A516GQH2"/>
<dbReference type="EMBL" id="CP041637">
    <property type="protein sequence ID" value="QDO93777.1"/>
    <property type="molecule type" value="Genomic_DNA"/>
</dbReference>
<dbReference type="OrthoDB" id="9802350at2"/>
<dbReference type="Gene3D" id="3.40.50.1000">
    <property type="entry name" value="HAD superfamily/HAD-like"/>
    <property type="match status" value="1"/>
</dbReference>
<proteinExistence type="predicted"/>
<dbReference type="KEGG" id="fop:FNB79_07230"/>
<dbReference type="SUPFAM" id="SSF56784">
    <property type="entry name" value="HAD-like"/>
    <property type="match status" value="1"/>
</dbReference>
<dbReference type="SFLD" id="SFLDS00003">
    <property type="entry name" value="Haloacid_Dehalogenase"/>
    <property type="match status" value="1"/>
</dbReference>
<dbReference type="Gene3D" id="1.10.150.240">
    <property type="entry name" value="Putative phosphatase, domain 2"/>
    <property type="match status" value="1"/>
</dbReference>
<dbReference type="InterPro" id="IPR036412">
    <property type="entry name" value="HAD-like_sf"/>
</dbReference>
<organism evidence="1 2">
    <name type="scientific">Formosa sediminum</name>
    <dbReference type="NCBI Taxonomy" id="2594004"/>
    <lineage>
        <taxon>Bacteria</taxon>
        <taxon>Pseudomonadati</taxon>
        <taxon>Bacteroidota</taxon>
        <taxon>Flavobacteriia</taxon>
        <taxon>Flavobacteriales</taxon>
        <taxon>Flavobacteriaceae</taxon>
        <taxon>Formosa</taxon>
    </lineage>
</organism>
<dbReference type="InterPro" id="IPR011951">
    <property type="entry name" value="HAD-SF_hydro_IA_YjjG/PynA"/>
</dbReference>
<accession>A0A516GQH2</accession>
<dbReference type="PANTHER" id="PTHR47478">
    <property type="match status" value="1"/>
</dbReference>
<dbReference type="NCBIfam" id="TIGR01549">
    <property type="entry name" value="HAD-SF-IA-v1"/>
    <property type="match status" value="1"/>
</dbReference>
<dbReference type="SFLD" id="SFLDG01129">
    <property type="entry name" value="C1.5:_HAD__Beta-PGM__Phosphata"/>
    <property type="match status" value="1"/>
</dbReference>
<sequence>MMINNIKDVFFDLDHTLWDFEKNSSLTFKKIFEVNQLDIDLEVFLETYVPVNLNYWSKFRNGEVDKDALRFGRLNDTFEALKRPVKSDLVYKLSDDYIAYLSSFNHLFEDTITVLNYLQTKYDLHIITNGFQDVQHSKLISSNINHYFKTVTNSEQAGVKKPHPNIFNFALNQANAEVETSIMIGDNLEADILGAKNVGLKAIYFNQIPLTSHPNITQISKLIELKTYL</sequence>
<dbReference type="InterPro" id="IPR023214">
    <property type="entry name" value="HAD_sf"/>
</dbReference>
<dbReference type="InterPro" id="IPR052550">
    <property type="entry name" value="Pyrimidine_5'-ntase_YjjG"/>
</dbReference>
<gene>
    <name evidence="1" type="ORF">FNB79_07230</name>
</gene>